<feature type="transmembrane region" description="Helical" evidence="1">
    <location>
        <begin position="97"/>
        <end position="121"/>
    </location>
</feature>
<accession>A0ABT9GA26</accession>
<dbReference type="EMBL" id="JASGWX010000001">
    <property type="protein sequence ID" value="MDP4482519.1"/>
    <property type="molecule type" value="Genomic_DNA"/>
</dbReference>
<evidence type="ECO:0000313" key="3">
    <source>
        <dbReference type="Proteomes" id="UP001242314"/>
    </source>
</evidence>
<evidence type="ECO:0000256" key="1">
    <source>
        <dbReference type="SAM" id="Phobius"/>
    </source>
</evidence>
<feature type="transmembrane region" description="Helical" evidence="1">
    <location>
        <begin position="72"/>
        <end position="90"/>
    </location>
</feature>
<feature type="transmembrane region" description="Helical" evidence="1">
    <location>
        <begin position="127"/>
        <end position="150"/>
    </location>
</feature>
<gene>
    <name evidence="2" type="ORF">QDH73_00475</name>
</gene>
<reference evidence="2 3" key="1">
    <citation type="submission" date="2023-04" db="EMBL/GenBank/DDBJ databases">
        <title>Novel Pseudoalteromonas species isolated from Pacific coral.</title>
        <authorList>
            <person name="Videau P."/>
            <person name="Shlafstein M.D."/>
            <person name="Oline D.K."/>
            <person name="Strangman W.K."/>
            <person name="Hahnke R.L."/>
            <person name="Saw J.H."/>
            <person name="Ushijima B."/>
        </authorList>
    </citation>
    <scope>NUCLEOTIDE SEQUENCE [LARGE SCALE GENOMIC DNA]</scope>
    <source>
        <strain evidence="2 3">LMG 14908</strain>
    </source>
</reference>
<protein>
    <recommendedName>
        <fullName evidence="4">Membrane protein triplicated sequence</fullName>
    </recommendedName>
</protein>
<evidence type="ECO:0008006" key="4">
    <source>
        <dbReference type="Google" id="ProtNLM"/>
    </source>
</evidence>
<keyword evidence="1" id="KW-0472">Membrane</keyword>
<keyword evidence="1" id="KW-0812">Transmembrane</keyword>
<sequence>MFLTEFFGLFSLSAFVMWAFLMAFFFNIFVYSLGVKRKTTLLLSSFVMMVSYTATDYFYTWLSYYQTTYLDWALHDIVTISFLTTLFFVIKKTTPSFLYLLIGLFINTTFFILMYLDVYFYENLEPWWFWSLYQFTINIIDILMVVSLIVDRDFLGLHKLKNKTLSYFKSNDTNKVT</sequence>
<feature type="transmembrane region" description="Helical" evidence="1">
    <location>
        <begin position="41"/>
        <end position="60"/>
    </location>
</feature>
<dbReference type="Proteomes" id="UP001242314">
    <property type="component" value="Unassembled WGS sequence"/>
</dbReference>
<proteinExistence type="predicted"/>
<feature type="transmembrane region" description="Helical" evidence="1">
    <location>
        <begin position="6"/>
        <end position="29"/>
    </location>
</feature>
<comment type="caution">
    <text evidence="2">The sequence shown here is derived from an EMBL/GenBank/DDBJ whole genome shotgun (WGS) entry which is preliminary data.</text>
</comment>
<keyword evidence="3" id="KW-1185">Reference proteome</keyword>
<keyword evidence="1" id="KW-1133">Transmembrane helix</keyword>
<evidence type="ECO:0000313" key="2">
    <source>
        <dbReference type="EMBL" id="MDP4482519.1"/>
    </source>
</evidence>
<name>A0ABT9GA26_9GAMM</name>
<organism evidence="2 3">
    <name type="scientific">Pseudoalteromonas distincta</name>
    <dbReference type="NCBI Taxonomy" id="77608"/>
    <lineage>
        <taxon>Bacteria</taxon>
        <taxon>Pseudomonadati</taxon>
        <taxon>Pseudomonadota</taxon>
        <taxon>Gammaproteobacteria</taxon>
        <taxon>Alteromonadales</taxon>
        <taxon>Pseudoalteromonadaceae</taxon>
        <taxon>Pseudoalteromonas</taxon>
    </lineage>
</organism>